<keyword evidence="3" id="KW-1185">Reference proteome</keyword>
<accession>A0A1C7P5N1</accession>
<dbReference type="InterPro" id="IPR029044">
    <property type="entry name" value="Nucleotide-diphossugar_trans"/>
</dbReference>
<evidence type="ECO:0000313" key="2">
    <source>
        <dbReference type="EMBL" id="OBZ96559.1"/>
    </source>
</evidence>
<feature type="domain" description="Glycosyltransferase 2-like" evidence="1">
    <location>
        <begin position="8"/>
        <end position="112"/>
    </location>
</feature>
<dbReference type="EMBL" id="LGLV01000004">
    <property type="protein sequence ID" value="OBZ96559.1"/>
    <property type="molecule type" value="Genomic_DNA"/>
</dbReference>
<evidence type="ECO:0000259" key="1">
    <source>
        <dbReference type="Pfam" id="PF00535"/>
    </source>
</evidence>
<dbReference type="PATRIC" id="fig|1612624.7.peg.417"/>
<dbReference type="Proteomes" id="UP000093111">
    <property type="component" value="Unassembled WGS sequence"/>
</dbReference>
<keyword evidence="2" id="KW-0808">Transferase</keyword>
<dbReference type="SUPFAM" id="SSF53448">
    <property type="entry name" value="Nucleotide-diphospho-sugar transferases"/>
    <property type="match status" value="1"/>
</dbReference>
<dbReference type="STRING" id="1612624.ADU59_02010"/>
<organism evidence="2 3">
    <name type="scientific">Pararhizobium polonicum</name>
    <dbReference type="NCBI Taxonomy" id="1612624"/>
    <lineage>
        <taxon>Bacteria</taxon>
        <taxon>Pseudomonadati</taxon>
        <taxon>Pseudomonadota</taxon>
        <taxon>Alphaproteobacteria</taxon>
        <taxon>Hyphomicrobiales</taxon>
        <taxon>Rhizobiaceae</taxon>
        <taxon>Rhizobium/Agrobacterium group</taxon>
        <taxon>Pararhizobium</taxon>
    </lineage>
</organism>
<protein>
    <submittedName>
        <fullName evidence="2">Glycosyl transferase family A</fullName>
    </submittedName>
</protein>
<dbReference type="Gene3D" id="3.90.550.10">
    <property type="entry name" value="Spore Coat Polysaccharide Biosynthesis Protein SpsA, Chain A"/>
    <property type="match status" value="1"/>
</dbReference>
<dbReference type="AlphaFoldDB" id="A0A1C7P5N1"/>
<dbReference type="PANTHER" id="PTHR43685:SF2">
    <property type="entry name" value="GLYCOSYLTRANSFERASE 2-LIKE DOMAIN-CONTAINING PROTEIN"/>
    <property type="match status" value="1"/>
</dbReference>
<dbReference type="InterPro" id="IPR050834">
    <property type="entry name" value="Glycosyltransf_2"/>
</dbReference>
<evidence type="ECO:0000313" key="3">
    <source>
        <dbReference type="Proteomes" id="UP000093111"/>
    </source>
</evidence>
<proteinExistence type="predicted"/>
<reference evidence="2 3" key="1">
    <citation type="journal article" date="2016" name="Syst. Appl. Microbiol.">
        <title>Pararhizobium polonicum sp. nov. isolated from tumors on stone fruit rootstocks.</title>
        <authorList>
            <person name="Pulawska J."/>
            <person name="Kuzmanovic N."/>
            <person name="Willems A."/>
            <person name="Pothier J.F."/>
        </authorList>
    </citation>
    <scope>NUCLEOTIDE SEQUENCE [LARGE SCALE GENOMIC DNA]</scope>
    <source>
        <strain evidence="2 3">F5.1</strain>
    </source>
</reference>
<dbReference type="CDD" id="cd00761">
    <property type="entry name" value="Glyco_tranf_GTA_type"/>
    <property type="match status" value="1"/>
</dbReference>
<gene>
    <name evidence="2" type="ORF">ADU59_02010</name>
</gene>
<comment type="caution">
    <text evidence="2">The sequence shown here is derived from an EMBL/GenBank/DDBJ whole genome shotgun (WGS) entry which is preliminary data.</text>
</comment>
<dbReference type="OrthoDB" id="9806521at2"/>
<dbReference type="RefSeq" id="WP_068951180.1">
    <property type="nucleotide sequence ID" value="NZ_LGLV01000004.1"/>
</dbReference>
<dbReference type="GO" id="GO:0016740">
    <property type="term" value="F:transferase activity"/>
    <property type="evidence" value="ECO:0007669"/>
    <property type="project" value="UniProtKB-KW"/>
</dbReference>
<dbReference type="PANTHER" id="PTHR43685">
    <property type="entry name" value="GLYCOSYLTRANSFERASE"/>
    <property type="match status" value="1"/>
</dbReference>
<dbReference type="Pfam" id="PF00535">
    <property type="entry name" value="Glycos_transf_2"/>
    <property type="match status" value="1"/>
</dbReference>
<dbReference type="InterPro" id="IPR001173">
    <property type="entry name" value="Glyco_trans_2-like"/>
</dbReference>
<sequence>MRPNADVCVIIAAKNAAETIGRAITSALQEPETAEVVVVDDGSSDGTAEVSRQVDDGTGRLTVVSFEINKGPAAARNHAISISKAPVLAILDADDFFFPGRLGNLLSQTEWDFIADNIAFVDEQKASAAHLALEAFPAAPRILDLSEFIEGNISKRGVRRGEIGFLKPLMRRAFLDAHQLRYQESLRLGEDYDLYARALTKGARYKIIHSCGYGAVVRGDSLSSSHRTIDLKRLYEADRAILTQTDLAPQARALIARHERHIRGRYELREFLDVKNQSGAKAALLHALGRPTAIPAIACGIFSDKTERFRRQSGAAPVALGGSGGLRYLLQPPSPAV</sequence>
<name>A0A1C7P5N1_9HYPH</name>